<dbReference type="InterPro" id="IPR029052">
    <property type="entry name" value="Metallo-depent_PP-like"/>
</dbReference>
<protein>
    <submittedName>
        <fullName evidence="2">Metallophosphoesterase family protein</fullName>
    </submittedName>
</protein>
<feature type="domain" description="Metallophosphoesterase TT1561-like" evidence="1">
    <location>
        <begin position="4"/>
        <end position="74"/>
    </location>
</feature>
<evidence type="ECO:0000313" key="2">
    <source>
        <dbReference type="EMBL" id="MCR6679916.1"/>
    </source>
</evidence>
<accession>A0AAW5MVF9</accession>
<dbReference type="AlphaFoldDB" id="A0AAW5MVF9"/>
<organism evidence="2 3">
    <name type="scientific">Escherichia marmotae</name>
    <dbReference type="NCBI Taxonomy" id="1499973"/>
    <lineage>
        <taxon>Bacteria</taxon>
        <taxon>Pseudomonadati</taxon>
        <taxon>Pseudomonadota</taxon>
        <taxon>Gammaproteobacteria</taxon>
        <taxon>Enterobacterales</taxon>
        <taxon>Enterobacteriaceae</taxon>
        <taxon>Escherichia</taxon>
    </lineage>
</organism>
<evidence type="ECO:0000259" key="1">
    <source>
        <dbReference type="Pfam" id="PF14582"/>
    </source>
</evidence>
<dbReference type="PANTHER" id="PTHR37523:SF1">
    <property type="entry name" value="CALCINEURIN-LIKE PHOSPHOESTERASE DOMAIN-CONTAINING PROTEIN"/>
    <property type="match status" value="1"/>
</dbReference>
<dbReference type="PANTHER" id="PTHR37523">
    <property type="entry name" value="METALLOPHOSPHOESTERASE"/>
    <property type="match status" value="1"/>
</dbReference>
<reference evidence="2" key="1">
    <citation type="submission" date="2022-07" db="EMBL/GenBank/DDBJ databases">
        <title>Diversity of ethanolamine utilization by human commensal Escherichia coli.</title>
        <authorList>
            <person name="Jubelin G."/>
        </authorList>
    </citation>
    <scope>NUCLEOTIDE SEQUENCE</scope>
    <source>
        <strain evidence="2">S1</strain>
    </source>
</reference>
<dbReference type="Proteomes" id="UP001206878">
    <property type="component" value="Unassembled WGS sequence"/>
</dbReference>
<gene>
    <name evidence="2" type="ORF">NVV43_31640</name>
</gene>
<feature type="non-terminal residue" evidence="2">
    <location>
        <position position="1"/>
    </location>
</feature>
<dbReference type="Pfam" id="PF14582">
    <property type="entry name" value="Metallophos_3"/>
    <property type="match status" value="1"/>
</dbReference>
<evidence type="ECO:0000313" key="3">
    <source>
        <dbReference type="Proteomes" id="UP001206878"/>
    </source>
</evidence>
<dbReference type="Gene3D" id="3.60.21.10">
    <property type="match status" value="1"/>
</dbReference>
<proteinExistence type="predicted"/>
<comment type="caution">
    <text evidence="2">The sequence shown here is derived from an EMBL/GenBank/DDBJ whole genome shotgun (WGS) entry which is preliminary data.</text>
</comment>
<dbReference type="SUPFAM" id="SSF56300">
    <property type="entry name" value="Metallo-dependent phosphatases"/>
    <property type="match status" value="1"/>
</dbReference>
<dbReference type="InterPro" id="IPR029461">
    <property type="entry name" value="TT1561-like"/>
</dbReference>
<dbReference type="EMBL" id="JANPXH010001982">
    <property type="protein sequence ID" value="MCR6679916.1"/>
    <property type="molecule type" value="Genomic_DNA"/>
</dbReference>
<sequence>FCPHAPPEGTACDKLRDGRHVGSVVVRRIVEREQPDLVLCGHIHEARGVDEIGPTRIVNPGPVSAGHYAVVTVDGEL</sequence>
<feature type="non-terminal residue" evidence="2">
    <location>
        <position position="77"/>
    </location>
</feature>
<name>A0AAW5MVF9_9ESCH</name>